<accession>A0ACB8U9L4</accession>
<evidence type="ECO:0000313" key="2">
    <source>
        <dbReference type="Proteomes" id="UP001055072"/>
    </source>
</evidence>
<sequence>ISHRLSIQFLPRPPTEPTDTLVLNSGGTTNFFTDFRPLREDPSKCEWAFAGVKRYLDDGRCQWDHLVDNRAVESGIEMLPDIGRCETMEDGSEVERGTMLNPETGKVEEYVEVWKDEGVPSGSRV</sequence>
<reference evidence="1" key="1">
    <citation type="journal article" date="2021" name="Environ. Microbiol.">
        <title>Gene family expansions and transcriptome signatures uncover fungal adaptations to wood decay.</title>
        <authorList>
            <person name="Hage H."/>
            <person name="Miyauchi S."/>
            <person name="Viragh M."/>
            <person name="Drula E."/>
            <person name="Min B."/>
            <person name="Chaduli D."/>
            <person name="Navarro D."/>
            <person name="Favel A."/>
            <person name="Norest M."/>
            <person name="Lesage-Meessen L."/>
            <person name="Balint B."/>
            <person name="Merenyi Z."/>
            <person name="de Eugenio L."/>
            <person name="Morin E."/>
            <person name="Martinez A.T."/>
            <person name="Baldrian P."/>
            <person name="Stursova M."/>
            <person name="Martinez M.J."/>
            <person name="Novotny C."/>
            <person name="Magnuson J.K."/>
            <person name="Spatafora J.W."/>
            <person name="Maurice S."/>
            <person name="Pangilinan J."/>
            <person name="Andreopoulos W."/>
            <person name="LaButti K."/>
            <person name="Hundley H."/>
            <person name="Na H."/>
            <person name="Kuo A."/>
            <person name="Barry K."/>
            <person name="Lipzen A."/>
            <person name="Henrissat B."/>
            <person name="Riley R."/>
            <person name="Ahrendt S."/>
            <person name="Nagy L.G."/>
            <person name="Grigoriev I.V."/>
            <person name="Martin F."/>
            <person name="Rosso M.N."/>
        </authorList>
    </citation>
    <scope>NUCLEOTIDE SEQUENCE</scope>
    <source>
        <strain evidence="1">CBS 384.51</strain>
    </source>
</reference>
<comment type="caution">
    <text evidence="1">The sequence shown here is derived from an EMBL/GenBank/DDBJ whole genome shotgun (WGS) entry which is preliminary data.</text>
</comment>
<proteinExistence type="predicted"/>
<protein>
    <submittedName>
        <fullName evidence="1">Uncharacterized protein</fullName>
    </submittedName>
</protein>
<dbReference type="EMBL" id="MU274906">
    <property type="protein sequence ID" value="KAI0090960.1"/>
    <property type="molecule type" value="Genomic_DNA"/>
</dbReference>
<name>A0ACB8U9L4_9APHY</name>
<keyword evidence="2" id="KW-1185">Reference proteome</keyword>
<evidence type="ECO:0000313" key="1">
    <source>
        <dbReference type="EMBL" id="KAI0090960.1"/>
    </source>
</evidence>
<dbReference type="Proteomes" id="UP001055072">
    <property type="component" value="Unassembled WGS sequence"/>
</dbReference>
<feature type="non-terminal residue" evidence="1">
    <location>
        <position position="125"/>
    </location>
</feature>
<gene>
    <name evidence="1" type="ORF">BDY19DRAFT_877337</name>
</gene>
<feature type="non-terminal residue" evidence="1">
    <location>
        <position position="1"/>
    </location>
</feature>
<organism evidence="1 2">
    <name type="scientific">Irpex rosettiformis</name>
    <dbReference type="NCBI Taxonomy" id="378272"/>
    <lineage>
        <taxon>Eukaryota</taxon>
        <taxon>Fungi</taxon>
        <taxon>Dikarya</taxon>
        <taxon>Basidiomycota</taxon>
        <taxon>Agaricomycotina</taxon>
        <taxon>Agaricomycetes</taxon>
        <taxon>Polyporales</taxon>
        <taxon>Irpicaceae</taxon>
        <taxon>Irpex</taxon>
    </lineage>
</organism>